<dbReference type="EMBL" id="QGMY01000002">
    <property type="protein sequence ID" value="PWR74208.1"/>
    <property type="molecule type" value="Genomic_DNA"/>
</dbReference>
<evidence type="ECO:0000313" key="2">
    <source>
        <dbReference type="Proteomes" id="UP000245657"/>
    </source>
</evidence>
<comment type="caution">
    <text evidence="1">The sequence shown here is derived from an EMBL/GenBank/DDBJ whole genome shotgun (WGS) entry which is preliminary data.</text>
</comment>
<dbReference type="Proteomes" id="UP000245657">
    <property type="component" value="Unassembled WGS sequence"/>
</dbReference>
<name>A0A2V2NCS4_9EURY</name>
<dbReference type="AlphaFoldDB" id="A0A2V2NCS4"/>
<accession>A0A2V2NCS4</accession>
<protein>
    <submittedName>
        <fullName evidence="1">Uncharacterized protein</fullName>
    </submittedName>
</protein>
<gene>
    <name evidence="1" type="ORF">DK846_03400</name>
</gene>
<reference evidence="1 2" key="1">
    <citation type="submission" date="2018-05" db="EMBL/GenBank/DDBJ databases">
        <title>Draft genome of Methanospirillum lacunae Ki8-1.</title>
        <authorList>
            <person name="Dueholm M.S."/>
            <person name="Nielsen P.H."/>
            <person name="Bakmann L.F."/>
            <person name="Otzen D.E."/>
        </authorList>
    </citation>
    <scope>NUCLEOTIDE SEQUENCE [LARGE SCALE GENOMIC DNA]</scope>
    <source>
        <strain evidence="1 2">Ki8-1</strain>
    </source>
</reference>
<keyword evidence="2" id="KW-1185">Reference proteome</keyword>
<dbReference type="GeneID" id="97549586"/>
<dbReference type="RefSeq" id="WP_109967487.1">
    <property type="nucleotide sequence ID" value="NZ_CP176093.1"/>
</dbReference>
<proteinExistence type="predicted"/>
<sequence length="74" mass="8752">MTQHLFRPDKSRKFPGIAVFRSAFLIRRISVILLLSEDPDISNQEILGLNSWTICLIRFKRRRSSMASDQMTWR</sequence>
<evidence type="ECO:0000313" key="1">
    <source>
        <dbReference type="EMBL" id="PWR74208.1"/>
    </source>
</evidence>
<organism evidence="1 2">
    <name type="scientific">Methanospirillum lacunae</name>
    <dbReference type="NCBI Taxonomy" id="668570"/>
    <lineage>
        <taxon>Archaea</taxon>
        <taxon>Methanobacteriati</taxon>
        <taxon>Methanobacteriota</taxon>
        <taxon>Stenosarchaea group</taxon>
        <taxon>Methanomicrobia</taxon>
        <taxon>Methanomicrobiales</taxon>
        <taxon>Methanospirillaceae</taxon>
        <taxon>Methanospirillum</taxon>
    </lineage>
</organism>